<dbReference type="GO" id="GO:0046930">
    <property type="term" value="C:pore complex"/>
    <property type="evidence" value="ECO:0007669"/>
    <property type="project" value="UniProtKB-KW"/>
</dbReference>
<dbReference type="InterPro" id="IPR050298">
    <property type="entry name" value="Gram-neg_bact_OMP"/>
</dbReference>
<keyword evidence="6 11" id="KW-0732">Signal</keyword>
<reference evidence="14" key="1">
    <citation type="journal article" date="2009" name="Environ. Microbiol.">
        <title>The genome of Polaromonas naphthalenivorans strain CJ2, isolated from coal tar-contaminated sediment, reveals physiological and metabolic versatility and evolution through extensive horizontal gene transfer.</title>
        <authorList>
            <person name="Yagi J.M."/>
            <person name="Sims D."/>
            <person name="Brettin T."/>
            <person name="Bruce D."/>
            <person name="Madsen E.L."/>
        </authorList>
    </citation>
    <scope>NUCLEOTIDE SEQUENCE [LARGE SCALE GENOMIC DNA]</scope>
    <source>
        <strain evidence="14">CJ2</strain>
    </source>
</reference>
<feature type="domain" description="Porin" evidence="12">
    <location>
        <begin position="8"/>
        <end position="397"/>
    </location>
</feature>
<evidence type="ECO:0000256" key="4">
    <source>
        <dbReference type="ARBA" id="ARBA00022452"/>
    </source>
</evidence>
<keyword evidence="9" id="KW-0472">Membrane</keyword>
<sequence>MKKLTCLASAVLGLLSTSAAMAQSTVTLYGLVDAGYNHVSGLKNGSFNGIASGIMEGSRWGLRGNEDLGGGYKAIFTLESRFEVDTGSVTNRPNSGTQLPDRVSNSVAASLTGLAIPAALKAGLITGTNTNIATNAFGVNLAGNLFDRQAFAGLITPFGAFTLGRQYTPAYLINGAFDASQTQSSLAAGQIASLPAAFDIRLSNTVQYGIKTGGITAALMYGAGEVLGNSSAGRFFGGMVMYAGDGFALGYGHNEKKNELGQKSLHNDVFGANVTIGPGTLYGQYATIKDENPSGLATIGAGVSASAIAAGLPAALAPAVGAAYQSAYNAAFRQDARLMHIGYKVTSGVHTVVVAYNRLDDKRAVNADTDSYGATYTYALSKRTNLNAVLTRYNNKGAGQIAPGGNGFLGGVTAAAGVDSTNIAFGIRHTF</sequence>
<dbReference type="Gene3D" id="2.40.160.10">
    <property type="entry name" value="Porin"/>
    <property type="match status" value="1"/>
</dbReference>
<comment type="subunit">
    <text evidence="2">Homotrimer.</text>
</comment>
<evidence type="ECO:0000256" key="6">
    <source>
        <dbReference type="ARBA" id="ARBA00022729"/>
    </source>
</evidence>
<dbReference type="GO" id="GO:0009279">
    <property type="term" value="C:cell outer membrane"/>
    <property type="evidence" value="ECO:0007669"/>
    <property type="project" value="UniProtKB-SubCell"/>
</dbReference>
<dbReference type="Proteomes" id="UP000000644">
    <property type="component" value="Chromosome"/>
</dbReference>
<evidence type="ECO:0000256" key="2">
    <source>
        <dbReference type="ARBA" id="ARBA00011233"/>
    </source>
</evidence>
<dbReference type="KEGG" id="pna:Pnap_0647"/>
<evidence type="ECO:0000259" key="12">
    <source>
        <dbReference type="Pfam" id="PF13609"/>
    </source>
</evidence>
<evidence type="ECO:0000256" key="3">
    <source>
        <dbReference type="ARBA" id="ARBA00022448"/>
    </source>
</evidence>
<feature type="chain" id="PRO_5002639034" evidence="11">
    <location>
        <begin position="23"/>
        <end position="431"/>
    </location>
</feature>
<accession>A1VJY8</accession>
<keyword evidence="7" id="KW-0406">Ion transport</keyword>
<keyword evidence="5" id="KW-0812">Transmembrane</keyword>
<comment type="subcellular location">
    <subcellularLocation>
        <location evidence="1">Cell outer membrane</location>
        <topology evidence="1">Multi-pass membrane protein</topology>
    </subcellularLocation>
</comment>
<dbReference type="InterPro" id="IPR033900">
    <property type="entry name" value="Gram_neg_porin_domain"/>
</dbReference>
<dbReference type="OrthoDB" id="6975458at2"/>
<evidence type="ECO:0000256" key="11">
    <source>
        <dbReference type="SAM" id="SignalP"/>
    </source>
</evidence>
<gene>
    <name evidence="13" type="ordered locus">Pnap_0647</name>
</gene>
<feature type="signal peptide" evidence="11">
    <location>
        <begin position="1"/>
        <end position="22"/>
    </location>
</feature>
<dbReference type="CDD" id="cd00342">
    <property type="entry name" value="gram_neg_porins"/>
    <property type="match status" value="1"/>
</dbReference>
<dbReference type="eggNOG" id="COG3203">
    <property type="taxonomic scope" value="Bacteria"/>
</dbReference>
<evidence type="ECO:0000313" key="13">
    <source>
        <dbReference type="EMBL" id="ABM35966.1"/>
    </source>
</evidence>
<evidence type="ECO:0000256" key="8">
    <source>
        <dbReference type="ARBA" id="ARBA00023114"/>
    </source>
</evidence>
<evidence type="ECO:0000256" key="5">
    <source>
        <dbReference type="ARBA" id="ARBA00022692"/>
    </source>
</evidence>
<dbReference type="PANTHER" id="PTHR34501:SF9">
    <property type="entry name" value="MAJOR OUTER MEMBRANE PROTEIN P.IA"/>
    <property type="match status" value="1"/>
</dbReference>
<dbReference type="PANTHER" id="PTHR34501">
    <property type="entry name" value="PROTEIN YDDL-RELATED"/>
    <property type="match status" value="1"/>
</dbReference>
<name>A1VJY8_POLNA</name>
<dbReference type="GO" id="GO:0015288">
    <property type="term" value="F:porin activity"/>
    <property type="evidence" value="ECO:0007669"/>
    <property type="project" value="UniProtKB-KW"/>
</dbReference>
<evidence type="ECO:0000313" key="14">
    <source>
        <dbReference type="Proteomes" id="UP000000644"/>
    </source>
</evidence>
<evidence type="ECO:0000256" key="9">
    <source>
        <dbReference type="ARBA" id="ARBA00023136"/>
    </source>
</evidence>
<keyword evidence="3" id="KW-0813">Transport</keyword>
<dbReference type="STRING" id="365044.Pnap_0647"/>
<proteinExistence type="predicted"/>
<dbReference type="GO" id="GO:0006811">
    <property type="term" value="P:monoatomic ion transport"/>
    <property type="evidence" value="ECO:0007669"/>
    <property type="project" value="UniProtKB-KW"/>
</dbReference>
<dbReference type="AlphaFoldDB" id="A1VJY8"/>
<dbReference type="EMBL" id="CP000529">
    <property type="protein sequence ID" value="ABM35966.1"/>
    <property type="molecule type" value="Genomic_DNA"/>
</dbReference>
<evidence type="ECO:0000256" key="10">
    <source>
        <dbReference type="ARBA" id="ARBA00023237"/>
    </source>
</evidence>
<dbReference type="SUPFAM" id="SSF56935">
    <property type="entry name" value="Porins"/>
    <property type="match status" value="1"/>
</dbReference>
<evidence type="ECO:0000256" key="7">
    <source>
        <dbReference type="ARBA" id="ARBA00023065"/>
    </source>
</evidence>
<protein>
    <submittedName>
        <fullName evidence="13">Outer membrane protein (Porin)-like protein</fullName>
    </submittedName>
</protein>
<dbReference type="InterPro" id="IPR023614">
    <property type="entry name" value="Porin_dom_sf"/>
</dbReference>
<dbReference type="Pfam" id="PF13609">
    <property type="entry name" value="Porin_4"/>
    <property type="match status" value="1"/>
</dbReference>
<keyword evidence="4" id="KW-1134">Transmembrane beta strand</keyword>
<evidence type="ECO:0000256" key="1">
    <source>
        <dbReference type="ARBA" id="ARBA00004571"/>
    </source>
</evidence>
<keyword evidence="14" id="KW-1185">Reference proteome</keyword>
<organism evidence="13 14">
    <name type="scientific">Polaromonas naphthalenivorans (strain CJ2)</name>
    <dbReference type="NCBI Taxonomy" id="365044"/>
    <lineage>
        <taxon>Bacteria</taxon>
        <taxon>Pseudomonadati</taxon>
        <taxon>Pseudomonadota</taxon>
        <taxon>Betaproteobacteria</taxon>
        <taxon>Burkholderiales</taxon>
        <taxon>Comamonadaceae</taxon>
        <taxon>Polaromonas</taxon>
    </lineage>
</organism>
<dbReference type="HOGENOM" id="CLU_038238_1_1_4"/>
<keyword evidence="8" id="KW-0626">Porin</keyword>
<keyword evidence="10" id="KW-0998">Cell outer membrane</keyword>